<keyword evidence="1" id="KW-1185">Reference proteome</keyword>
<accession>A0A6J1WSB9</accession>
<dbReference type="RefSeq" id="XP_026755006.2">
    <property type="nucleotide sequence ID" value="XM_026899205.3"/>
</dbReference>
<sequence length="1151" mass="136163">MGTDSIKYTLGKKHKIYNELMKKSIEDDQIITSIEIKGADIEKLMEIDLACHKRDIIYVQNILMGADMLYVSRVLKKSDWLLNAEYAHIIEPEYLRAQIFPKMTIKAKNKLMKYIRNNLKDEVRVESFFNDEKDIKKALKWLPNCSLPFIKEKVKKHFEELNSKLFKRLCEKSVEVLEIGFSNYGISSYKRDKLQCAMLFSIIDVNKYLDIVEKSEYYNCPKFNHRMTNIIMQHCSERIIKNFEKYATNIHLATFVKYLKKENIKDFLYTQAIKLPKISSFRLSPIFQFHSLKIFIKAMPFKDRFNFVNAIFIDKVHVNKKEQSLYDESELYKMSQLYKVSKYKNDYVWYQFAPFDKAFTELTKLIRSESSHNEKQSMLEVLILCVGNNAHHLQVLLQYYCDKHNGNKIEHQINFVKKLLSRTMIQNYNKNTWNLLDIIFKNMDIYVETEVEYENIQECIEAIIVHKILTDEQVPEIIEKQFKFNTLKKYGDKLKSTDKDKIFNYLYNFIIPKVSKSNVTSKIDIEECLNLISNILDILKDWDKNIADYPIVLDKLNELIKLNEQNAWNVTLSRFYNVKKSWRKYMFEQSLIIHPSEEVCVNALKHDPELLVRYKNVVDTLSCNDSISLRQLLSKLRIYWPQTLGKNITNQYLSRLNKPNGHKALACGLCSILPQDQLLDIITKYTPEKCKINLENIDDNVVNLQKYIAKNMHKARPHPPPDSILSYAKGDYLQYAIPSLLAIFHNLSPMSSKEHIQKLINSPISLQKHGIRFAFNKLELDDIKNIFSNIWKTTKNVTIRAIIFQFTYNLICKEENSVKVQEFWELFEVFIDNLSYEEDKKIYELLVKVDNIPLSIRPKYLIKCYNFLKLLTAHVTNEKESYEFMINNLICSTRSIMEFMCPDFITKRLLECFDNKNSSTDMNSVLSAFLLSAKNEETQTKRYENILYPYMQRCFNTWQENSIKSDFEAVLSQLQYDLRDYVIQKNMFVPVKLFTDIQKELESSLSRPENYLLLTKWKLIVSLVRLIKDVKSSEWNEICSEIASELGKAYLQYLKEDVETLFPCIYVLFSQAVESTLNYFNDGAKYNVYTCMLSDQHFIQSYLTVMMLYDNYDSNKTKELQKIFSEHPSSEVKMHFYYKLFKDNQFQELLA</sequence>
<evidence type="ECO:0000313" key="2">
    <source>
        <dbReference type="RefSeq" id="XP_026755006.2"/>
    </source>
</evidence>
<dbReference type="InParanoid" id="A0A6J1WSB9"/>
<gene>
    <name evidence="2" type="primary">LOC113515069</name>
</gene>
<dbReference type="Proteomes" id="UP001652740">
    <property type="component" value="Unplaced"/>
</dbReference>
<name>A0A6J1WSB9_GALME</name>
<protein>
    <submittedName>
        <fullName evidence="2">Uncharacterized protein LOC113515069</fullName>
    </submittedName>
</protein>
<dbReference type="GeneID" id="113515069"/>
<organism evidence="1 2">
    <name type="scientific">Galleria mellonella</name>
    <name type="common">Greater wax moth</name>
    <dbReference type="NCBI Taxonomy" id="7137"/>
    <lineage>
        <taxon>Eukaryota</taxon>
        <taxon>Metazoa</taxon>
        <taxon>Ecdysozoa</taxon>
        <taxon>Arthropoda</taxon>
        <taxon>Hexapoda</taxon>
        <taxon>Insecta</taxon>
        <taxon>Pterygota</taxon>
        <taxon>Neoptera</taxon>
        <taxon>Endopterygota</taxon>
        <taxon>Lepidoptera</taxon>
        <taxon>Glossata</taxon>
        <taxon>Ditrysia</taxon>
        <taxon>Pyraloidea</taxon>
        <taxon>Pyralidae</taxon>
        <taxon>Galleriinae</taxon>
        <taxon>Galleria</taxon>
    </lineage>
</organism>
<reference evidence="2" key="1">
    <citation type="submission" date="2025-08" db="UniProtKB">
        <authorList>
            <consortium name="RefSeq"/>
        </authorList>
    </citation>
    <scope>IDENTIFICATION</scope>
    <source>
        <tissue evidence="2">Whole larvae</tissue>
    </source>
</reference>
<proteinExistence type="predicted"/>
<evidence type="ECO:0000313" key="1">
    <source>
        <dbReference type="Proteomes" id="UP001652740"/>
    </source>
</evidence>
<dbReference type="AlphaFoldDB" id="A0A6J1WSB9"/>
<dbReference type="KEGG" id="gmw:113515069"/>